<protein>
    <submittedName>
        <fullName evidence="9">Fractalkine</fullName>
    </submittedName>
</protein>
<dbReference type="GO" id="GO:0030335">
    <property type="term" value="P:positive regulation of cell migration"/>
    <property type="evidence" value="ECO:0007669"/>
    <property type="project" value="TreeGrafter"/>
</dbReference>
<dbReference type="GO" id="GO:0048020">
    <property type="term" value="F:CCR chemokine receptor binding"/>
    <property type="evidence" value="ECO:0007669"/>
    <property type="project" value="TreeGrafter"/>
</dbReference>
<dbReference type="GO" id="GO:0070098">
    <property type="term" value="P:chemokine-mediated signaling pathway"/>
    <property type="evidence" value="ECO:0007669"/>
    <property type="project" value="TreeGrafter"/>
</dbReference>
<evidence type="ECO:0000259" key="7">
    <source>
        <dbReference type="SMART" id="SM00199"/>
    </source>
</evidence>
<dbReference type="GO" id="GO:0006954">
    <property type="term" value="P:inflammatory response"/>
    <property type="evidence" value="ECO:0007669"/>
    <property type="project" value="TreeGrafter"/>
</dbReference>
<accession>A0AA97LIB2</accession>
<evidence type="ECO:0000256" key="5">
    <source>
        <dbReference type="SAM" id="Phobius"/>
    </source>
</evidence>
<keyword evidence="5" id="KW-0472">Membrane</keyword>
<gene>
    <name evidence="9" type="primary">CX3CL1</name>
</gene>
<feature type="domain" description="Chemokine interleukin-8-like" evidence="7">
    <location>
        <begin position="31"/>
        <end position="89"/>
    </location>
</feature>
<dbReference type="CDD" id="cd00272">
    <property type="entry name" value="Chemokine_CC"/>
    <property type="match status" value="1"/>
</dbReference>
<dbReference type="GeneID" id="129344048"/>
<name>A0AA97LIB2_EUBMA</name>
<dbReference type="GO" id="GO:0061844">
    <property type="term" value="P:antimicrobial humoral immune response mediated by antimicrobial peptide"/>
    <property type="evidence" value="ECO:0007669"/>
    <property type="project" value="TreeGrafter"/>
</dbReference>
<proteinExistence type="predicted"/>
<feature type="region of interest" description="Disordered" evidence="4">
    <location>
        <begin position="195"/>
        <end position="256"/>
    </location>
</feature>
<dbReference type="PANTHER" id="PTHR12015">
    <property type="entry name" value="SMALL INDUCIBLE CYTOKINE A"/>
    <property type="match status" value="1"/>
</dbReference>
<reference evidence="9" key="1">
    <citation type="submission" date="2025-08" db="UniProtKB">
        <authorList>
            <consortium name="RefSeq"/>
        </authorList>
    </citation>
    <scope>IDENTIFICATION</scope>
    <source>
        <tissue evidence="9">Blood</tissue>
    </source>
</reference>
<sequence>MRSAGRGARLLLVAPWIWGAILAALGQPMGSQVCEKGCAKFHRPIPLNLLQSYEKRECGKPVVFVTTKRNRTICTNPKDQWVQDAMRALDAKSATPTVMAKPGEFDKHFGNTARMSTQAGRAVYPTETFGTAAYGKSTPSVTMTTEDPKPSAENSVSAWAQTAKSSTGSTSKPELIVSGTTVQPEPFTNGSAASYFTDRPEASGKGLTPVGKGLEDTSGSAREMVPPTFLGTPSHSDFHTKHVEKSSGEATTPSPEVPPDFWSNALVEHRSYIISLVFLGLALGFSLATAWVYAKHRRYSRAATTEMARRVKFSNDDSQTGAHVMQVL</sequence>
<dbReference type="InterPro" id="IPR001811">
    <property type="entry name" value="Chemokine_IL8-like_dom"/>
</dbReference>
<keyword evidence="3 6" id="KW-0732">Signal</keyword>
<dbReference type="GO" id="GO:0008009">
    <property type="term" value="F:chemokine activity"/>
    <property type="evidence" value="ECO:0007669"/>
    <property type="project" value="InterPro"/>
</dbReference>
<keyword evidence="2" id="KW-0202">Cytokine</keyword>
<feature type="chain" id="PRO_5041721027" evidence="6">
    <location>
        <begin position="27"/>
        <end position="328"/>
    </location>
</feature>
<dbReference type="SUPFAM" id="SSF54117">
    <property type="entry name" value="Interleukin 8-like chemokines"/>
    <property type="match status" value="1"/>
</dbReference>
<dbReference type="CTD" id="6376"/>
<dbReference type="SMART" id="SM00199">
    <property type="entry name" value="SCY"/>
    <property type="match status" value="1"/>
</dbReference>
<dbReference type="Pfam" id="PF00048">
    <property type="entry name" value="IL8"/>
    <property type="match status" value="1"/>
</dbReference>
<evidence type="ECO:0000256" key="2">
    <source>
        <dbReference type="ARBA" id="ARBA00022514"/>
    </source>
</evidence>
<evidence type="ECO:0000256" key="4">
    <source>
        <dbReference type="SAM" id="MobiDB-lite"/>
    </source>
</evidence>
<feature type="signal peptide" evidence="6">
    <location>
        <begin position="1"/>
        <end position="26"/>
    </location>
</feature>
<dbReference type="InterPro" id="IPR036048">
    <property type="entry name" value="Interleukin_8-like_sf"/>
</dbReference>
<keyword evidence="8" id="KW-1185">Reference proteome</keyword>
<dbReference type="Gene3D" id="2.40.50.40">
    <property type="match status" value="1"/>
</dbReference>
<dbReference type="Proteomes" id="UP001190640">
    <property type="component" value="Chromosome 16"/>
</dbReference>
<keyword evidence="5" id="KW-0812">Transmembrane</keyword>
<evidence type="ECO:0000313" key="9">
    <source>
        <dbReference type="RefSeq" id="XP_054856501.1"/>
    </source>
</evidence>
<dbReference type="KEGG" id="emc:129344048"/>
<evidence type="ECO:0000313" key="8">
    <source>
        <dbReference type="Proteomes" id="UP001190640"/>
    </source>
</evidence>
<dbReference type="GO" id="GO:0005615">
    <property type="term" value="C:extracellular space"/>
    <property type="evidence" value="ECO:0007669"/>
    <property type="project" value="UniProtKB-KW"/>
</dbReference>
<dbReference type="GO" id="GO:0048245">
    <property type="term" value="P:eosinophil chemotaxis"/>
    <property type="evidence" value="ECO:0007669"/>
    <property type="project" value="TreeGrafter"/>
</dbReference>
<feature type="compositionally biased region" description="Basic and acidic residues" evidence="4">
    <location>
        <begin position="236"/>
        <end position="247"/>
    </location>
</feature>
<keyword evidence="5" id="KW-1133">Transmembrane helix</keyword>
<evidence type="ECO:0000256" key="6">
    <source>
        <dbReference type="SAM" id="SignalP"/>
    </source>
</evidence>
<feature type="transmembrane region" description="Helical" evidence="5">
    <location>
        <begin position="272"/>
        <end position="294"/>
    </location>
</feature>
<keyword evidence="1" id="KW-0145">Chemotaxis</keyword>
<dbReference type="AlphaFoldDB" id="A0AA97LIB2"/>
<evidence type="ECO:0000256" key="3">
    <source>
        <dbReference type="ARBA" id="ARBA00022729"/>
    </source>
</evidence>
<dbReference type="RefSeq" id="XP_054856501.1">
    <property type="nucleotide sequence ID" value="XM_055000526.1"/>
</dbReference>
<dbReference type="PANTHER" id="PTHR12015:SF103">
    <property type="entry name" value="C-C MOTIF CHEMOKINE 4-RELATED"/>
    <property type="match status" value="1"/>
</dbReference>
<evidence type="ECO:0000256" key="1">
    <source>
        <dbReference type="ARBA" id="ARBA00022500"/>
    </source>
</evidence>
<dbReference type="InterPro" id="IPR039809">
    <property type="entry name" value="Chemokine_b/g/d"/>
</dbReference>
<organism evidence="8 9">
    <name type="scientific">Eublepharis macularius</name>
    <name type="common">Leopard gecko</name>
    <name type="synonym">Cyrtodactylus macularius</name>
    <dbReference type="NCBI Taxonomy" id="481883"/>
    <lineage>
        <taxon>Eukaryota</taxon>
        <taxon>Metazoa</taxon>
        <taxon>Chordata</taxon>
        <taxon>Craniata</taxon>
        <taxon>Vertebrata</taxon>
        <taxon>Euteleostomi</taxon>
        <taxon>Lepidosauria</taxon>
        <taxon>Squamata</taxon>
        <taxon>Bifurcata</taxon>
        <taxon>Gekkota</taxon>
        <taxon>Eublepharidae</taxon>
        <taxon>Eublepharinae</taxon>
        <taxon>Eublepharis</taxon>
    </lineage>
</organism>